<keyword evidence="1 4" id="KW-0540">Nuclease</keyword>
<proteinExistence type="inferred from homology"/>
<dbReference type="GO" id="GO:0004519">
    <property type="term" value="F:endonuclease activity"/>
    <property type="evidence" value="ECO:0007669"/>
    <property type="project" value="UniProtKB-KW"/>
</dbReference>
<evidence type="ECO:0000256" key="2">
    <source>
        <dbReference type="ARBA" id="ARBA00022801"/>
    </source>
</evidence>
<name>A0AA48K7U7_9BACT</name>
<accession>A0AA48K7U7</accession>
<keyword evidence="4" id="KW-0235">DNA replication</keyword>
<evidence type="ECO:0000256" key="1">
    <source>
        <dbReference type="ARBA" id="ARBA00022722"/>
    </source>
</evidence>
<dbReference type="PANTHER" id="PTHR30337:SF0">
    <property type="entry name" value="NUCLEASE SBCCD SUBUNIT D"/>
    <property type="match status" value="1"/>
</dbReference>
<comment type="similarity">
    <text evidence="4">Belongs to the SbcD family.</text>
</comment>
<comment type="function">
    <text evidence="4">SbcCD cleaves DNA hairpin structures. These structures can inhibit DNA replication and are intermediates in certain DNA recombination reactions. The complex acts as a 3'-&gt;5' double strand exonuclease that can open hairpins. It also has a 5' single-strand endonuclease activity.</text>
</comment>
<organism evidence="6 7">
    <name type="scientific">Mesoterricola silvestris</name>
    <dbReference type="NCBI Taxonomy" id="2927979"/>
    <lineage>
        <taxon>Bacteria</taxon>
        <taxon>Pseudomonadati</taxon>
        <taxon>Acidobacteriota</taxon>
        <taxon>Holophagae</taxon>
        <taxon>Holophagales</taxon>
        <taxon>Holophagaceae</taxon>
        <taxon>Mesoterricola</taxon>
    </lineage>
</organism>
<dbReference type="GO" id="GO:0006260">
    <property type="term" value="P:DNA replication"/>
    <property type="evidence" value="ECO:0007669"/>
    <property type="project" value="UniProtKB-KW"/>
</dbReference>
<dbReference type="InterPro" id="IPR004593">
    <property type="entry name" value="SbcD"/>
</dbReference>
<dbReference type="PANTHER" id="PTHR30337">
    <property type="entry name" value="COMPONENT OF ATP-DEPENDENT DSDNA EXONUCLEASE"/>
    <property type="match status" value="1"/>
</dbReference>
<keyword evidence="4" id="KW-0255">Endonuclease</keyword>
<dbReference type="InterPro" id="IPR004843">
    <property type="entry name" value="Calcineurin-like_PHP"/>
</dbReference>
<dbReference type="RefSeq" id="WP_316415187.1">
    <property type="nucleotide sequence ID" value="NZ_AP027080.1"/>
</dbReference>
<dbReference type="Pfam" id="PF00149">
    <property type="entry name" value="Metallophos"/>
    <property type="match status" value="1"/>
</dbReference>
<dbReference type="Gene3D" id="3.60.21.10">
    <property type="match status" value="1"/>
</dbReference>
<dbReference type="CDD" id="cd00840">
    <property type="entry name" value="MPP_Mre11_N"/>
    <property type="match status" value="1"/>
</dbReference>
<reference evidence="7" key="1">
    <citation type="journal article" date="2023" name="Int. J. Syst. Evol. Microbiol.">
        <title>Mesoterricola silvestris gen. nov., sp. nov., Mesoterricola sediminis sp. nov., Geothrix oryzae sp. nov., Geothrix edaphica sp. nov., Geothrix rubra sp. nov., and Geothrix limicola sp. nov., six novel members of Acidobacteriota isolated from soils.</title>
        <authorList>
            <person name="Itoh H."/>
            <person name="Sugisawa Y."/>
            <person name="Mise K."/>
            <person name="Xu Z."/>
            <person name="Kuniyasu M."/>
            <person name="Ushijima N."/>
            <person name="Kawano K."/>
            <person name="Kobayashi E."/>
            <person name="Shiratori Y."/>
            <person name="Masuda Y."/>
            <person name="Senoo K."/>
        </authorList>
    </citation>
    <scope>NUCLEOTIDE SEQUENCE [LARGE SCALE GENOMIC DNA]</scope>
    <source>
        <strain evidence="7">W79</strain>
    </source>
</reference>
<evidence type="ECO:0000313" key="7">
    <source>
        <dbReference type="Proteomes" id="UP001238179"/>
    </source>
</evidence>
<dbReference type="EMBL" id="AP027080">
    <property type="protein sequence ID" value="BDU72274.1"/>
    <property type="molecule type" value="Genomic_DNA"/>
</dbReference>
<dbReference type="GO" id="GO:0006310">
    <property type="term" value="P:DNA recombination"/>
    <property type="evidence" value="ECO:0007669"/>
    <property type="project" value="UniProtKB-KW"/>
</dbReference>
<keyword evidence="3 4" id="KW-0269">Exonuclease</keyword>
<dbReference type="InterPro" id="IPR041796">
    <property type="entry name" value="Mre11_N"/>
</dbReference>
<dbReference type="KEGG" id="msil:METEAL_14480"/>
<dbReference type="GO" id="GO:0008408">
    <property type="term" value="F:3'-5' exonuclease activity"/>
    <property type="evidence" value="ECO:0007669"/>
    <property type="project" value="InterPro"/>
</dbReference>
<evidence type="ECO:0000313" key="6">
    <source>
        <dbReference type="EMBL" id="BDU72274.1"/>
    </source>
</evidence>
<keyword evidence="2 4" id="KW-0378">Hydrolase</keyword>
<evidence type="ECO:0000256" key="3">
    <source>
        <dbReference type="ARBA" id="ARBA00022839"/>
    </source>
</evidence>
<dbReference type="Proteomes" id="UP001238179">
    <property type="component" value="Chromosome"/>
</dbReference>
<feature type="domain" description="Calcineurin-like phosphoesterase" evidence="5">
    <location>
        <begin position="4"/>
        <end position="98"/>
    </location>
</feature>
<keyword evidence="7" id="KW-1185">Reference proteome</keyword>
<evidence type="ECO:0000256" key="4">
    <source>
        <dbReference type="RuleBase" id="RU363069"/>
    </source>
</evidence>
<keyword evidence="4" id="KW-0233">DNA recombination</keyword>
<dbReference type="NCBIfam" id="TIGR00619">
    <property type="entry name" value="sbcd"/>
    <property type="match status" value="1"/>
</dbReference>
<evidence type="ECO:0000259" key="5">
    <source>
        <dbReference type="Pfam" id="PF00149"/>
    </source>
</evidence>
<dbReference type="SUPFAM" id="SSF56300">
    <property type="entry name" value="Metallo-dependent phosphatases"/>
    <property type="match status" value="1"/>
</dbReference>
<sequence length="401" mass="43276">MLAIHTSDWHLGAALGEASRLEEQQRFLQWLGTTIRERGVDTLLVAGDIFDQANPSAEAQRTYYTFLRDLGETGLRQVILTGGNHDSPSRLDAPSELLGNLGIHVVGGLDADPESWGRCLCPLRDAGGAVEAVVAAAPFVHEWRLGFRTLDGTPEERGVLLAACFRAFYGRLADLAEGAFPGVPLLAMGHLACVGSTPRDAPLETHLVGTLGALPADIFDERFAYVALGHIHRNYAVAGGRAHYCGTPLALNAREGATARQVNLVRLEGGALALERLPVPAFRQVLEFAGTPDQVRAYLEDLAWTEPLPAMLSLEVCVERHQPGLEDEVRALVAAREPRPLLVGLQQTLVRRGDPEGGDGPAPSLESLEPRDVFRLLCKAKGENADELMAAFETLLGEENL</sequence>
<protein>
    <recommendedName>
        <fullName evidence="4">Nuclease SbcCD subunit D</fullName>
    </recommendedName>
</protein>
<comment type="subunit">
    <text evidence="4">Heterodimer of SbcC and SbcD.</text>
</comment>
<dbReference type="InterPro" id="IPR029052">
    <property type="entry name" value="Metallo-depent_PP-like"/>
</dbReference>
<dbReference type="InterPro" id="IPR050535">
    <property type="entry name" value="DNA_Repair-Maintenance_Comp"/>
</dbReference>
<gene>
    <name evidence="4 6" type="primary">sbcD</name>
    <name evidence="6" type="ORF">METEAL_14480</name>
</gene>
<dbReference type="AlphaFoldDB" id="A0AA48K7U7"/>